<dbReference type="STRING" id="1121429.SAMN02745133_02709"/>
<protein>
    <submittedName>
        <fullName evidence="1">Uncharacterized protein</fullName>
    </submittedName>
</protein>
<dbReference type="RefSeq" id="WP_073239910.1">
    <property type="nucleotide sequence ID" value="NZ_FQUY01000025.1"/>
</dbReference>
<name>A0A1M5BUK5_9FIRM</name>
<sequence>MLEQMIQNVIEKLIKTKYAHIKLPSAVYAKVTKVQQYPDYYLYNLKILDENKAVNAEFPEIPEVKSKVVLESGDVAAVLLLYGQLNVYIVGKVV</sequence>
<proteinExistence type="predicted"/>
<gene>
    <name evidence="1" type="ORF">SAMN02745133_02709</name>
</gene>
<accession>A0A1M5BUK5</accession>
<organism evidence="1 2">
    <name type="scientific">Desulforamulus putei DSM 12395</name>
    <dbReference type="NCBI Taxonomy" id="1121429"/>
    <lineage>
        <taxon>Bacteria</taxon>
        <taxon>Bacillati</taxon>
        <taxon>Bacillota</taxon>
        <taxon>Clostridia</taxon>
        <taxon>Eubacteriales</taxon>
        <taxon>Peptococcaceae</taxon>
        <taxon>Desulforamulus</taxon>
    </lineage>
</organism>
<keyword evidence="2" id="KW-1185">Reference proteome</keyword>
<evidence type="ECO:0000313" key="1">
    <source>
        <dbReference type="EMBL" id="SHF46100.1"/>
    </source>
</evidence>
<reference evidence="2" key="1">
    <citation type="submission" date="2016-11" db="EMBL/GenBank/DDBJ databases">
        <authorList>
            <person name="Varghese N."/>
            <person name="Submissions S."/>
        </authorList>
    </citation>
    <scope>NUCLEOTIDE SEQUENCE [LARGE SCALE GENOMIC DNA]</scope>
    <source>
        <strain evidence="2">DSM 12395</strain>
    </source>
</reference>
<evidence type="ECO:0000313" key="2">
    <source>
        <dbReference type="Proteomes" id="UP000184148"/>
    </source>
</evidence>
<dbReference type="Proteomes" id="UP000184148">
    <property type="component" value="Unassembled WGS sequence"/>
</dbReference>
<dbReference type="AlphaFoldDB" id="A0A1M5BUK5"/>
<dbReference type="EMBL" id="FQUY01000025">
    <property type="protein sequence ID" value="SHF46100.1"/>
    <property type="molecule type" value="Genomic_DNA"/>
</dbReference>
<dbReference type="OrthoDB" id="1808033at2"/>